<evidence type="ECO:0000313" key="2">
    <source>
        <dbReference type="EMBL" id="MBO8455861.1"/>
    </source>
</evidence>
<dbReference type="Pfam" id="PF13274">
    <property type="entry name" value="SocA_Panacea"/>
    <property type="match status" value="1"/>
</dbReference>
<comment type="caution">
    <text evidence="2">The sequence shown here is derived from an EMBL/GenBank/DDBJ whole genome shotgun (WGS) entry which is preliminary data.</text>
</comment>
<gene>
    <name evidence="2" type="ORF">IAC08_05605</name>
</gene>
<dbReference type="Proteomes" id="UP000823617">
    <property type="component" value="Unassembled WGS sequence"/>
</dbReference>
<protein>
    <submittedName>
        <fullName evidence="2">SocA family protein</fullName>
    </submittedName>
</protein>
<reference evidence="2" key="2">
    <citation type="journal article" date="2021" name="PeerJ">
        <title>Extensive microbial diversity within the chicken gut microbiome revealed by metagenomics and culture.</title>
        <authorList>
            <person name="Gilroy R."/>
            <person name="Ravi A."/>
            <person name="Getino M."/>
            <person name="Pursley I."/>
            <person name="Horton D.L."/>
            <person name="Alikhan N.F."/>
            <person name="Baker D."/>
            <person name="Gharbi K."/>
            <person name="Hall N."/>
            <person name="Watson M."/>
            <person name="Adriaenssens E.M."/>
            <person name="Foster-Nyarko E."/>
            <person name="Jarju S."/>
            <person name="Secka A."/>
            <person name="Antonio M."/>
            <person name="Oren A."/>
            <person name="Chaudhuri R.R."/>
            <person name="La Ragione R."/>
            <person name="Hildebrand F."/>
            <person name="Pallen M.J."/>
        </authorList>
    </citation>
    <scope>NUCLEOTIDE SEQUENCE</scope>
    <source>
        <strain evidence="2">B1-3475</strain>
    </source>
</reference>
<organism evidence="2 3">
    <name type="scientific">Candidatus Cryptobacteroides intestinigallinarum</name>
    <dbReference type="NCBI Taxonomy" id="2840767"/>
    <lineage>
        <taxon>Bacteria</taxon>
        <taxon>Pseudomonadati</taxon>
        <taxon>Bacteroidota</taxon>
        <taxon>Bacteroidia</taxon>
        <taxon>Bacteroidales</taxon>
        <taxon>Candidatus Cryptobacteroides</taxon>
    </lineage>
</organism>
<dbReference type="InterPro" id="IPR025272">
    <property type="entry name" value="SocA_Panacea"/>
</dbReference>
<reference evidence="2" key="1">
    <citation type="submission" date="2020-10" db="EMBL/GenBank/DDBJ databases">
        <authorList>
            <person name="Gilroy R."/>
        </authorList>
    </citation>
    <scope>NUCLEOTIDE SEQUENCE</scope>
    <source>
        <strain evidence="2">B1-3475</strain>
    </source>
</reference>
<dbReference type="EMBL" id="JADIMK010000058">
    <property type="protein sequence ID" value="MBO8455861.1"/>
    <property type="molecule type" value="Genomic_DNA"/>
</dbReference>
<accession>A0A9D9HL72</accession>
<feature type="domain" description="Antitoxin SocA-like Panacea" evidence="1">
    <location>
        <begin position="28"/>
        <end position="143"/>
    </location>
</feature>
<evidence type="ECO:0000259" key="1">
    <source>
        <dbReference type="Pfam" id="PF13274"/>
    </source>
</evidence>
<sequence length="184" mass="20856">MNRFDQQTLIEEVLYILEKTGGIDYYHLFKILYFAERLHLAEWGSRLNADDFCALDYGPVPTHLYDAVKELKSGSVHSSLAAMLAEAVEFAGEDAPNVLLAKRRPDMDFLSKACIEELDKSITRHSTQSFRQLKDASHDDAWKEAYHTSGLRTMSTLSIAKAGHADAAMIDYIREQLEIDDLLK</sequence>
<evidence type="ECO:0000313" key="3">
    <source>
        <dbReference type="Proteomes" id="UP000823617"/>
    </source>
</evidence>
<proteinExistence type="predicted"/>
<name>A0A9D9HL72_9BACT</name>
<dbReference type="AlphaFoldDB" id="A0A9D9HL72"/>